<organism evidence="1 2">
    <name type="scientific">Caldovatus sediminis</name>
    <dbReference type="NCBI Taxonomy" id="2041189"/>
    <lineage>
        <taxon>Bacteria</taxon>
        <taxon>Pseudomonadati</taxon>
        <taxon>Pseudomonadota</taxon>
        <taxon>Alphaproteobacteria</taxon>
        <taxon>Acetobacterales</taxon>
        <taxon>Roseomonadaceae</taxon>
        <taxon>Caldovatus</taxon>
    </lineage>
</organism>
<proteinExistence type="predicted"/>
<dbReference type="AlphaFoldDB" id="A0A8J3EEB2"/>
<sequence>MRGHRRPGIATARSLRLPGGRAIGAALLVLAVGGAAAPSAAGFRAPPHDTLPVWFEAAPAPAGPSAPAPLRMAPLAVPPRWALGDAVAVLLGGAGCDAGGVRDRLIAALLAEETGVLELDAAPAAAGHAAPLVTLFGALRALRRDAGAGPVVLAIGCGAAADAALAAADESVAASHLGAEGPRFVAAIAIGAGTTRFAAGTPPPPAERWPERVPLLCAAVAAVTGDATGGRCAASLLARDATTTATGQR</sequence>
<dbReference type="RefSeq" id="WP_188903831.1">
    <property type="nucleotide sequence ID" value="NZ_BMKS01000021.1"/>
</dbReference>
<dbReference type="Proteomes" id="UP000597507">
    <property type="component" value="Unassembled WGS sequence"/>
</dbReference>
<protein>
    <submittedName>
        <fullName evidence="1">Uncharacterized protein</fullName>
    </submittedName>
</protein>
<gene>
    <name evidence="1" type="ORF">GCM10010964_41870</name>
</gene>
<dbReference type="EMBL" id="BMKS01000021">
    <property type="protein sequence ID" value="GGG50208.1"/>
    <property type="molecule type" value="Genomic_DNA"/>
</dbReference>
<evidence type="ECO:0000313" key="2">
    <source>
        <dbReference type="Proteomes" id="UP000597507"/>
    </source>
</evidence>
<name>A0A8J3EEB2_9PROT</name>
<evidence type="ECO:0000313" key="1">
    <source>
        <dbReference type="EMBL" id="GGG50208.1"/>
    </source>
</evidence>
<reference evidence="1 2" key="1">
    <citation type="journal article" date="2014" name="Int. J. Syst. Evol. Microbiol.">
        <title>Complete genome sequence of Corynebacterium casei LMG S-19264T (=DSM 44701T), isolated from a smear-ripened cheese.</title>
        <authorList>
            <consortium name="US DOE Joint Genome Institute (JGI-PGF)"/>
            <person name="Walter F."/>
            <person name="Albersmeier A."/>
            <person name="Kalinowski J."/>
            <person name="Ruckert C."/>
        </authorList>
    </citation>
    <scope>NUCLEOTIDE SEQUENCE [LARGE SCALE GENOMIC DNA]</scope>
    <source>
        <strain evidence="1 2">CGMCC 1.16330</strain>
    </source>
</reference>
<keyword evidence="2" id="KW-1185">Reference proteome</keyword>
<accession>A0A8J3EEB2</accession>
<comment type="caution">
    <text evidence="1">The sequence shown here is derived from an EMBL/GenBank/DDBJ whole genome shotgun (WGS) entry which is preliminary data.</text>
</comment>